<protein>
    <submittedName>
        <fullName evidence="1">Protein AroM</fullName>
    </submittedName>
</protein>
<reference evidence="1 2" key="1">
    <citation type="submission" date="2020-07" db="EMBL/GenBank/DDBJ databases">
        <title>Sequencing the genomes of 1000 actinobacteria strains.</title>
        <authorList>
            <person name="Klenk H.-P."/>
        </authorList>
    </citation>
    <scope>NUCLEOTIDE SEQUENCE [LARGE SCALE GENOMIC DNA]</scope>
    <source>
        <strain evidence="1 2">DSM 22185</strain>
    </source>
</reference>
<accession>A0A7Y9JNN3</accession>
<gene>
    <name evidence="1" type="ORF">BKA02_001768</name>
</gene>
<dbReference type="AlphaFoldDB" id="A0A7Y9JNN3"/>
<evidence type="ECO:0000313" key="2">
    <source>
        <dbReference type="Proteomes" id="UP000552045"/>
    </source>
</evidence>
<dbReference type="Proteomes" id="UP000552045">
    <property type="component" value="Unassembled WGS sequence"/>
</dbReference>
<dbReference type="InterPro" id="IPR001920">
    <property type="entry name" value="Asp/Glu_race"/>
</dbReference>
<keyword evidence="2" id="KW-1185">Reference proteome</keyword>
<dbReference type="Gene3D" id="3.40.50.1860">
    <property type="match status" value="1"/>
</dbReference>
<dbReference type="Pfam" id="PF07302">
    <property type="entry name" value="AroM"/>
    <property type="match status" value="1"/>
</dbReference>
<dbReference type="RefSeq" id="WP_179433236.1">
    <property type="nucleotide sequence ID" value="NZ_BAABLC010000008.1"/>
</dbReference>
<dbReference type="EMBL" id="JACCBH010000001">
    <property type="protein sequence ID" value="NYD54713.1"/>
    <property type="molecule type" value="Genomic_DNA"/>
</dbReference>
<evidence type="ECO:0000313" key="1">
    <source>
        <dbReference type="EMBL" id="NYD54713.1"/>
    </source>
</evidence>
<sequence length="243" mass="25297">MTDTGFIGLATLGRTPRPDFEAAFAPHLGRTPARMTGALDGVSDEEAVSLHDPNGDYPIHIPAGQEGGIDVPRDRIRPYVQRSIDALVTDGADAVAVLCAGDLGAFTCSVPLLIAGQLIPHIVKATIGTDQPIAVVTPNVGQVPFAQAKWEADGFTVDVVAVPPYSTSEARSTMLLERCSALIDAGAQAIVLDCFGFGAADSQQLHRAVGVPVLVAREVAGRATGMFASYMEPESTASNTNEG</sequence>
<dbReference type="GO" id="GO:0016855">
    <property type="term" value="F:racemase and epimerase activity, acting on amino acids and derivatives"/>
    <property type="evidence" value="ECO:0007669"/>
    <property type="project" value="InterPro"/>
</dbReference>
<dbReference type="InterPro" id="IPR010843">
    <property type="entry name" value="Uncharacterised_AroM"/>
</dbReference>
<organism evidence="1 2">
    <name type="scientific">Microbacterium pseudoresistens</name>
    <dbReference type="NCBI Taxonomy" id="640634"/>
    <lineage>
        <taxon>Bacteria</taxon>
        <taxon>Bacillati</taxon>
        <taxon>Actinomycetota</taxon>
        <taxon>Actinomycetes</taxon>
        <taxon>Micrococcales</taxon>
        <taxon>Microbacteriaceae</taxon>
        <taxon>Microbacterium</taxon>
    </lineage>
</organism>
<comment type="caution">
    <text evidence="1">The sequence shown here is derived from an EMBL/GenBank/DDBJ whole genome shotgun (WGS) entry which is preliminary data.</text>
</comment>
<name>A0A7Y9JNN3_9MICO</name>
<proteinExistence type="predicted"/>